<comment type="catalytic activity">
    <reaction evidence="10">
        <text>5-amino-1-(5-phospho-beta-D-ribosyl)imidazole-4-carboxamide + formate + ATP = 5-formamido-1-(5-phospho-D-ribosyl)imidazole-4-carboxamide + ADP + phosphate</text>
        <dbReference type="Rhea" id="RHEA:24836"/>
        <dbReference type="ChEBI" id="CHEBI:15740"/>
        <dbReference type="ChEBI" id="CHEBI:30616"/>
        <dbReference type="ChEBI" id="CHEBI:43474"/>
        <dbReference type="ChEBI" id="CHEBI:58467"/>
        <dbReference type="ChEBI" id="CHEBI:58475"/>
        <dbReference type="ChEBI" id="CHEBI:456216"/>
        <dbReference type="EC" id="6.3.4.23"/>
    </reaction>
</comment>
<evidence type="ECO:0000256" key="2">
    <source>
        <dbReference type="ARBA" id="ARBA00001946"/>
    </source>
</evidence>
<dbReference type="SUPFAM" id="SSF52440">
    <property type="entry name" value="PreATP-grasp domain"/>
    <property type="match status" value="1"/>
</dbReference>
<dbReference type="SMR" id="A0A5C0XQX3"/>
<keyword evidence="3 10" id="KW-0436">Ligase</keyword>
<dbReference type="Gene3D" id="3.40.50.20">
    <property type="match status" value="1"/>
</dbReference>
<dbReference type="UniPathway" id="UPA00074">
    <property type="reaction ID" value="UER00134"/>
</dbReference>
<keyword evidence="5 10" id="KW-0547">Nucleotide-binding</keyword>
<comment type="pathway">
    <text evidence="10">Purine metabolism; IMP biosynthesis via de novo pathway; 5-formamido-1-(5-phospho-D-ribosyl)imidazole-4-carboxamide from 5-amino-1-(5-phospho-D-ribosyl)imidazole-4-carboxamide (formate route): step 1/1.</text>
</comment>
<dbReference type="Proteomes" id="UP000324354">
    <property type="component" value="Chromosome"/>
</dbReference>
<comment type="cofactor">
    <cofactor evidence="2">
        <name>Mg(2+)</name>
        <dbReference type="ChEBI" id="CHEBI:18420"/>
    </cofactor>
</comment>
<comment type="cofactor">
    <cofactor evidence="1">
        <name>Mn(2+)</name>
        <dbReference type="ChEBI" id="CHEBI:29035"/>
    </cofactor>
</comment>
<dbReference type="Gene3D" id="3.30.1490.20">
    <property type="entry name" value="ATP-grasp fold, A domain"/>
    <property type="match status" value="1"/>
</dbReference>
<dbReference type="InterPro" id="IPR011761">
    <property type="entry name" value="ATP-grasp"/>
</dbReference>
<dbReference type="GO" id="GO:0005524">
    <property type="term" value="F:ATP binding"/>
    <property type="evidence" value="ECO:0007669"/>
    <property type="project" value="UniProtKB-UniRule"/>
</dbReference>
<evidence type="ECO:0000256" key="4">
    <source>
        <dbReference type="ARBA" id="ARBA00022723"/>
    </source>
</evidence>
<comment type="similarity">
    <text evidence="10">Belongs to the phosphohexose mutase family.</text>
</comment>
<dbReference type="PROSITE" id="PS50975">
    <property type="entry name" value="ATP_GRASP"/>
    <property type="match status" value="1"/>
</dbReference>
<feature type="binding site" evidence="10">
    <location>
        <position position="204"/>
    </location>
    <ligand>
        <name>ATP</name>
        <dbReference type="ChEBI" id="CHEBI:30616"/>
    </ligand>
</feature>
<dbReference type="NCBIfam" id="NF009779">
    <property type="entry name" value="PRK13278.1-3"/>
    <property type="match status" value="1"/>
</dbReference>
<evidence type="ECO:0000256" key="10">
    <source>
        <dbReference type="HAMAP-Rule" id="MF_01163"/>
    </source>
</evidence>
<comment type="function">
    <text evidence="10">Catalyzes the ATP- and formate-dependent formylation of 5-aminoimidazole-4-carboxamide-1-beta-d-ribofuranosyl 5'-monophosphate (AICAR) to 5-formaminoimidazole-4-carboxamide-1-beta-d-ribofuranosyl 5'-monophosphate (FAICAR) in the absence of folates.</text>
</comment>
<keyword evidence="8" id="KW-0460">Magnesium</keyword>
<dbReference type="GeneID" id="13300827"/>
<evidence type="ECO:0000256" key="1">
    <source>
        <dbReference type="ARBA" id="ARBA00001936"/>
    </source>
</evidence>
<dbReference type="Pfam" id="PF06973">
    <property type="entry name" value="DUF1297"/>
    <property type="match status" value="1"/>
</dbReference>
<dbReference type="KEGG" id="pfu:PF1517"/>
<dbReference type="GO" id="GO:0006189">
    <property type="term" value="P:'de novo' IMP biosynthetic process"/>
    <property type="evidence" value="ECO:0007669"/>
    <property type="project" value="UniProtKB-UniRule"/>
</dbReference>
<dbReference type="RefSeq" id="WP_011012664.1">
    <property type="nucleotide sequence ID" value="NC_003413.1"/>
</dbReference>
<feature type="domain" description="ATP-grasp" evidence="11">
    <location>
        <begin position="78"/>
        <end position="325"/>
    </location>
</feature>
<evidence type="ECO:0000259" key="11">
    <source>
        <dbReference type="PROSITE" id="PS50975"/>
    </source>
</evidence>
<feature type="binding site" evidence="10">
    <location>
        <position position="71"/>
    </location>
    <ligand>
        <name>5-amino-1-(5-phospho-beta-D-ribosyl)imidazole-4-carboxamide</name>
        <dbReference type="ChEBI" id="CHEBI:58475"/>
    </ligand>
</feature>
<dbReference type="GO" id="GO:0016879">
    <property type="term" value="F:ligase activity, forming carbon-nitrogen bonds"/>
    <property type="evidence" value="ECO:0007669"/>
    <property type="project" value="UniProtKB-UniRule"/>
</dbReference>
<accession>A0A5C0XQX3</accession>
<dbReference type="InterPro" id="IPR023656">
    <property type="entry name" value="IMP_biosynth_PurP"/>
</dbReference>
<organism evidence="12 13">
    <name type="scientific">Pyrococcus furiosus (strain ATCC 43587 / DSM 3638 / JCM 8422 / Vc1)</name>
    <dbReference type="NCBI Taxonomy" id="186497"/>
    <lineage>
        <taxon>Archaea</taxon>
        <taxon>Methanobacteriati</taxon>
        <taxon>Methanobacteriota</taxon>
        <taxon>Thermococci</taxon>
        <taxon>Thermococcales</taxon>
        <taxon>Thermococcaceae</taxon>
        <taxon>Pyrococcus</taxon>
    </lineage>
</organism>
<evidence type="ECO:0000313" key="13">
    <source>
        <dbReference type="Proteomes" id="UP000324354"/>
    </source>
</evidence>
<keyword evidence="6 10" id="KW-0658">Purine biosynthesis</keyword>
<keyword evidence="7 10" id="KW-0067">ATP-binding</keyword>
<dbReference type="AlphaFoldDB" id="A0A5C0XQX3"/>
<dbReference type="EMBL" id="CP023154">
    <property type="protein sequence ID" value="QEK79142.1"/>
    <property type="molecule type" value="Genomic_DNA"/>
</dbReference>
<dbReference type="GO" id="GO:0000287">
    <property type="term" value="F:magnesium ion binding"/>
    <property type="evidence" value="ECO:0007669"/>
    <property type="project" value="InterPro"/>
</dbReference>
<dbReference type="PANTHER" id="PTHR38147:SF2">
    <property type="entry name" value="5-FORMAMINOIMIDAZOLE-4-CARBOXAMIDE-1-(BETA)-D-RIBOFURANOSYL 5'-MONOPHOSPHATE SYNTHETASE"/>
    <property type="match status" value="1"/>
</dbReference>
<dbReference type="HAMAP" id="MF_01163">
    <property type="entry name" value="IMP_biosynth_PurP"/>
    <property type="match status" value="1"/>
</dbReference>
<protein>
    <recommendedName>
        <fullName evidence="10">5-formaminoimidazole-4-carboxamide-1-(beta)-D-ribofuranosyl 5'-monophosphate synthetase</fullName>
        <ecNumber evidence="10">6.3.4.23</ecNumber>
    </recommendedName>
    <alternativeName>
        <fullName evidence="10">5-aminoimidazole-4-carboxamide-1-beta-D-ribofuranosyl 5'-monophosphate--formate ligase</fullName>
    </alternativeName>
</protein>
<dbReference type="InterPro" id="IPR009720">
    <property type="entry name" value="IMP_biosynth_PurP_C"/>
</dbReference>
<feature type="binding site" evidence="10">
    <location>
        <position position="232"/>
    </location>
    <ligand>
        <name>5-amino-1-(5-phospho-beta-D-ribosyl)imidazole-4-carboxamide</name>
        <dbReference type="ChEBI" id="CHEBI:58475"/>
    </ligand>
</feature>
<evidence type="ECO:0000313" key="12">
    <source>
        <dbReference type="EMBL" id="QEK79142.1"/>
    </source>
</evidence>
<keyword evidence="9" id="KW-0464">Manganese</keyword>
<name>A0A5C0XQX3_PYRFU</name>
<dbReference type="GeneID" id="41713336"/>
<dbReference type="InterPro" id="IPR013815">
    <property type="entry name" value="ATP_grasp_subdomain_1"/>
</dbReference>
<dbReference type="EC" id="6.3.4.23" evidence="10"/>
<dbReference type="Pfam" id="PF06849">
    <property type="entry name" value="DUF1246"/>
    <property type="match status" value="1"/>
</dbReference>
<keyword evidence="4" id="KW-0479">Metal-binding</keyword>
<evidence type="ECO:0000256" key="9">
    <source>
        <dbReference type="ARBA" id="ARBA00023211"/>
    </source>
</evidence>
<sequence>MKVRIATYASHSALQILKGAKDEGFETIAFGSSKVKPLYTKYFPVADYFIEEKYPEEELLNLNAVVVPTGSFVAHLGIELVENMKVPYFGNKRVLRWESDRNLERKWLKKAGIRVPEVYEDPDDIEKPVIVKPHGAKGGKGYFLAKDPEDFWRKAEKFLGIKRKEDLKNIQIQEYVLGVPVYPHYFYSKVREELELMSIDRRYESNVDAIGRIPAKDQLEFDMDITYTVIGNIPIVLRESLLMDVIEAGERVVKAAEELMGGLWGPFCLEGVFTPDLEFVVFEISARIVAGTNIFVNGSPYTWLRYDRPVSTGRRIAMEIREAIENDMLEKVLT</sequence>
<evidence type="ECO:0000256" key="6">
    <source>
        <dbReference type="ARBA" id="ARBA00022755"/>
    </source>
</evidence>
<dbReference type="PIRSF" id="PIRSF004602">
    <property type="entry name" value="ATPgrasp_PurP"/>
    <property type="match status" value="1"/>
</dbReference>
<dbReference type="PANTHER" id="PTHR38147">
    <property type="entry name" value="5-FORMAMINOIMIDAZOLE-4-CARBOXAMIDE-1-(BETA)-D-RIBOFURANOSYL 5'-MONOPHOSPHATE SYNTHETASE-RELATED"/>
    <property type="match status" value="1"/>
</dbReference>
<dbReference type="Gene3D" id="3.30.470.20">
    <property type="entry name" value="ATP-grasp fold, B domain"/>
    <property type="match status" value="1"/>
</dbReference>
<dbReference type="SUPFAM" id="SSF56059">
    <property type="entry name" value="Glutathione synthetase ATP-binding domain-like"/>
    <property type="match status" value="1"/>
</dbReference>
<gene>
    <name evidence="10" type="primary">purP</name>
    <name evidence="12" type="ORF">PFDSM3638_07640</name>
</gene>
<evidence type="ECO:0000256" key="8">
    <source>
        <dbReference type="ARBA" id="ARBA00022842"/>
    </source>
</evidence>
<evidence type="ECO:0000256" key="7">
    <source>
        <dbReference type="ARBA" id="ARBA00022840"/>
    </source>
</evidence>
<reference evidence="12 13" key="1">
    <citation type="submission" date="2017-08" db="EMBL/GenBank/DDBJ databases">
        <title>Resequencing and Reannotation of the genome of Pyrococcus furiosus type strain DSM3638.</title>
        <authorList>
            <person name="Reichelt R.M."/>
            <person name="Bunk B."/>
        </authorList>
    </citation>
    <scope>NUCLEOTIDE SEQUENCE [LARGE SCALE GENOMIC DNA]</scope>
    <source>
        <strain evidence="12 13">DSM 3638</strain>
    </source>
</reference>
<proteinExistence type="inferred from homology"/>
<dbReference type="InterPro" id="IPR016185">
    <property type="entry name" value="PreATP-grasp_dom_sf"/>
</dbReference>
<dbReference type="OrthoDB" id="98133at2157"/>
<feature type="binding site" evidence="10">
    <location>
        <position position="11"/>
    </location>
    <ligand>
        <name>5-amino-1-(5-phospho-beta-D-ribosyl)imidazole-4-carboxamide</name>
        <dbReference type="ChEBI" id="CHEBI:58475"/>
    </ligand>
</feature>
<evidence type="ECO:0000256" key="3">
    <source>
        <dbReference type="ARBA" id="ARBA00022598"/>
    </source>
</evidence>
<evidence type="ECO:0000256" key="5">
    <source>
        <dbReference type="ARBA" id="ARBA00022741"/>
    </source>
</evidence>
<dbReference type="InterPro" id="IPR010672">
    <property type="entry name" value="IMP_biosynth_PurP_N"/>
</dbReference>